<evidence type="ECO:0000313" key="3">
    <source>
        <dbReference type="Proteomes" id="UP001500575"/>
    </source>
</evidence>
<name>A0ABN2YYJ0_9ACTN</name>
<dbReference type="RefSeq" id="WP_344305642.1">
    <property type="nucleotide sequence ID" value="NZ_BAAAQQ010000014.1"/>
</dbReference>
<gene>
    <name evidence="2" type="ORF">GCM10009843_40130</name>
</gene>
<dbReference type="InterPro" id="IPR027417">
    <property type="entry name" value="P-loop_NTPase"/>
</dbReference>
<dbReference type="Gene3D" id="3.40.50.300">
    <property type="entry name" value="P-loop containing nucleotide triphosphate hydrolases"/>
    <property type="match status" value="1"/>
</dbReference>
<proteinExistence type="predicted"/>
<keyword evidence="3" id="KW-1185">Reference proteome</keyword>
<reference evidence="2 3" key="1">
    <citation type="journal article" date="2019" name="Int. J. Syst. Evol. Microbiol.">
        <title>The Global Catalogue of Microorganisms (GCM) 10K type strain sequencing project: providing services to taxonomists for standard genome sequencing and annotation.</title>
        <authorList>
            <consortium name="The Broad Institute Genomics Platform"/>
            <consortium name="The Broad Institute Genome Sequencing Center for Infectious Disease"/>
            <person name="Wu L."/>
            <person name="Ma J."/>
        </authorList>
    </citation>
    <scope>NUCLEOTIDE SEQUENCE [LARGE SCALE GENOMIC DNA]</scope>
    <source>
        <strain evidence="2 3">JCM 16021</strain>
    </source>
</reference>
<dbReference type="Proteomes" id="UP001500575">
    <property type="component" value="Unassembled WGS sequence"/>
</dbReference>
<protein>
    <submittedName>
        <fullName evidence="2">Sulfotransferase</fullName>
    </submittedName>
</protein>
<dbReference type="EMBL" id="BAAAQQ010000014">
    <property type="protein sequence ID" value="GAA2134056.1"/>
    <property type="molecule type" value="Genomic_DNA"/>
</dbReference>
<organism evidence="2 3">
    <name type="scientific">Nocardioides bigeumensis</name>
    <dbReference type="NCBI Taxonomy" id="433657"/>
    <lineage>
        <taxon>Bacteria</taxon>
        <taxon>Bacillati</taxon>
        <taxon>Actinomycetota</taxon>
        <taxon>Actinomycetes</taxon>
        <taxon>Propionibacteriales</taxon>
        <taxon>Nocardioidaceae</taxon>
        <taxon>Nocardioides</taxon>
    </lineage>
</organism>
<evidence type="ECO:0000313" key="2">
    <source>
        <dbReference type="EMBL" id="GAA2134056.1"/>
    </source>
</evidence>
<sequence>MTDRLPISFAIVGVQKAATSTMHTMLVRHRHVARARAKELHFFDDERLDWSAPDYSAYAADRTTPGQRIAGDATPSYLLWPAALERMHRYDPGMRLVASFRDPIERAFSQWSMERKRLADWPAFHEAIERFGDLSVLDGFPAGKTSREVRRTTMVARGLYGRQLERGLGVFPREQWLLVSFRSFVTSPESVLDSLVDFLGIGAWNRYPSLRSNPTPRDQAGPAPTAADMERLVEVYADDLALFSRLSGIDVSDWPTTRIAAGTLAPGDLAADLARKVGLAEED</sequence>
<dbReference type="SUPFAM" id="SSF52540">
    <property type="entry name" value="P-loop containing nucleoside triphosphate hydrolases"/>
    <property type="match status" value="1"/>
</dbReference>
<comment type="caution">
    <text evidence="2">The sequence shown here is derived from an EMBL/GenBank/DDBJ whole genome shotgun (WGS) entry which is preliminary data.</text>
</comment>
<dbReference type="PANTHER" id="PTHR10605:SF56">
    <property type="entry name" value="BIFUNCTIONAL HEPARAN SULFATE N-DEACETYLASE_N-SULFOTRANSFERASE"/>
    <property type="match status" value="1"/>
</dbReference>
<accession>A0ABN2YYJ0</accession>
<dbReference type="PANTHER" id="PTHR10605">
    <property type="entry name" value="HEPARAN SULFATE SULFOTRANSFERASE"/>
    <property type="match status" value="1"/>
</dbReference>
<dbReference type="InterPro" id="IPR037359">
    <property type="entry name" value="NST/OST"/>
</dbReference>
<keyword evidence="1" id="KW-0808">Transferase</keyword>
<evidence type="ECO:0000256" key="1">
    <source>
        <dbReference type="ARBA" id="ARBA00022679"/>
    </source>
</evidence>